<evidence type="ECO:0008006" key="14">
    <source>
        <dbReference type="Google" id="ProtNLM"/>
    </source>
</evidence>
<keyword evidence="6" id="KW-0378">Hydrolase</keyword>
<comment type="catalytic activity">
    <reaction evidence="9">
        <text>adenosine + H2O + H(+) = inosine + NH4(+)</text>
        <dbReference type="Rhea" id="RHEA:24408"/>
        <dbReference type="ChEBI" id="CHEBI:15377"/>
        <dbReference type="ChEBI" id="CHEBI:15378"/>
        <dbReference type="ChEBI" id="CHEBI:16335"/>
        <dbReference type="ChEBI" id="CHEBI:17596"/>
        <dbReference type="ChEBI" id="CHEBI:28938"/>
        <dbReference type="EC" id="3.5.4.4"/>
    </reaction>
    <physiologicalReaction direction="left-to-right" evidence="9">
        <dbReference type="Rhea" id="RHEA:24409"/>
    </physiologicalReaction>
</comment>
<dbReference type="Proteomes" id="UP000198832">
    <property type="component" value="Unassembled WGS sequence"/>
</dbReference>
<keyword evidence="8" id="KW-0186">Copper</keyword>
<evidence type="ECO:0000256" key="9">
    <source>
        <dbReference type="ARBA" id="ARBA00047989"/>
    </source>
</evidence>
<dbReference type="PANTHER" id="PTHR30616">
    <property type="entry name" value="UNCHARACTERIZED PROTEIN YFIH"/>
    <property type="match status" value="1"/>
</dbReference>
<comment type="catalytic activity">
    <reaction evidence="1">
        <text>inosine + phosphate = alpha-D-ribose 1-phosphate + hypoxanthine</text>
        <dbReference type="Rhea" id="RHEA:27646"/>
        <dbReference type="ChEBI" id="CHEBI:17368"/>
        <dbReference type="ChEBI" id="CHEBI:17596"/>
        <dbReference type="ChEBI" id="CHEBI:43474"/>
        <dbReference type="ChEBI" id="CHEBI:57720"/>
        <dbReference type="EC" id="2.4.2.1"/>
    </reaction>
    <physiologicalReaction direction="left-to-right" evidence="1">
        <dbReference type="Rhea" id="RHEA:27647"/>
    </physiologicalReaction>
</comment>
<dbReference type="GO" id="GO:0016787">
    <property type="term" value="F:hydrolase activity"/>
    <property type="evidence" value="ECO:0007669"/>
    <property type="project" value="UniProtKB-KW"/>
</dbReference>
<evidence type="ECO:0000256" key="3">
    <source>
        <dbReference type="ARBA" id="ARBA00007353"/>
    </source>
</evidence>
<dbReference type="STRING" id="574651.SAMN04487968_103186"/>
<evidence type="ECO:0000256" key="10">
    <source>
        <dbReference type="ARBA" id="ARBA00048968"/>
    </source>
</evidence>
<evidence type="ECO:0000313" key="13">
    <source>
        <dbReference type="Proteomes" id="UP000198832"/>
    </source>
</evidence>
<dbReference type="CDD" id="cd16833">
    <property type="entry name" value="YfiH"/>
    <property type="match status" value="1"/>
</dbReference>
<dbReference type="GO" id="GO:0005507">
    <property type="term" value="F:copper ion binding"/>
    <property type="evidence" value="ECO:0007669"/>
    <property type="project" value="TreeGrafter"/>
</dbReference>
<keyword evidence="13" id="KW-1185">Reference proteome</keyword>
<dbReference type="InterPro" id="IPR011324">
    <property type="entry name" value="Cytotoxic_necrot_fac-like_cat"/>
</dbReference>
<sequence length="239" mass="24810">MFAFRDTADLGPGHPRVEVAFTDSSLDLQGNLHGNLDKLEGFSRALARVEAEAGVTFARLEQVHGDVVRHVTEPWPPGPSADVPVGDALVTDHPGIGLMVRVADCVPVLLADPAAGVVGAVHAGRKGVALDVVGRAVDSMRALGAQKITAWVGPHVCGRCYEVPADLRDEVAAVVPATLAETAWGTPSLDLGAGVAAQLAEHGVAATDVGPCTLEDPSLHSYRRDGARSGRFAGLVWLS</sequence>
<comment type="catalytic activity">
    <reaction evidence="11">
        <text>S-methyl-5'-thioadenosine + phosphate = 5-(methylsulfanyl)-alpha-D-ribose 1-phosphate + adenine</text>
        <dbReference type="Rhea" id="RHEA:11852"/>
        <dbReference type="ChEBI" id="CHEBI:16708"/>
        <dbReference type="ChEBI" id="CHEBI:17509"/>
        <dbReference type="ChEBI" id="CHEBI:43474"/>
        <dbReference type="ChEBI" id="CHEBI:58533"/>
        <dbReference type="EC" id="2.4.2.28"/>
    </reaction>
    <physiologicalReaction direction="left-to-right" evidence="11">
        <dbReference type="Rhea" id="RHEA:11853"/>
    </physiologicalReaction>
</comment>
<evidence type="ECO:0000256" key="1">
    <source>
        <dbReference type="ARBA" id="ARBA00000553"/>
    </source>
</evidence>
<proteinExistence type="inferred from homology"/>
<comment type="similarity">
    <text evidence="3">Belongs to the purine nucleoside phosphorylase YfiH/LACC1 family.</text>
</comment>
<comment type="catalytic activity">
    <reaction evidence="10">
        <text>adenosine + phosphate = alpha-D-ribose 1-phosphate + adenine</text>
        <dbReference type="Rhea" id="RHEA:27642"/>
        <dbReference type="ChEBI" id="CHEBI:16335"/>
        <dbReference type="ChEBI" id="CHEBI:16708"/>
        <dbReference type="ChEBI" id="CHEBI:43474"/>
        <dbReference type="ChEBI" id="CHEBI:57720"/>
        <dbReference type="EC" id="2.4.2.1"/>
    </reaction>
    <physiologicalReaction direction="left-to-right" evidence="10">
        <dbReference type="Rhea" id="RHEA:27643"/>
    </physiologicalReaction>
</comment>
<dbReference type="GO" id="GO:0017061">
    <property type="term" value="F:S-methyl-5-thioadenosine phosphorylase activity"/>
    <property type="evidence" value="ECO:0007669"/>
    <property type="project" value="UniProtKB-EC"/>
</dbReference>
<organism evidence="12 13">
    <name type="scientific">Nocardioides terrae</name>
    <dbReference type="NCBI Taxonomy" id="574651"/>
    <lineage>
        <taxon>Bacteria</taxon>
        <taxon>Bacillati</taxon>
        <taxon>Actinomycetota</taxon>
        <taxon>Actinomycetes</taxon>
        <taxon>Propionibacteriales</taxon>
        <taxon>Nocardioidaceae</taxon>
        <taxon>Nocardioides</taxon>
    </lineage>
</organism>
<dbReference type="PANTHER" id="PTHR30616:SF2">
    <property type="entry name" value="PURINE NUCLEOSIDE PHOSPHORYLASE LACC1"/>
    <property type="match status" value="1"/>
</dbReference>
<evidence type="ECO:0000256" key="8">
    <source>
        <dbReference type="ARBA" id="ARBA00023008"/>
    </source>
</evidence>
<name>A0A1I1FYV2_9ACTN</name>
<keyword evidence="5" id="KW-0479">Metal-binding</keyword>
<evidence type="ECO:0000313" key="12">
    <source>
        <dbReference type="EMBL" id="SFC04544.1"/>
    </source>
</evidence>
<dbReference type="AlphaFoldDB" id="A0A1I1FYV2"/>
<comment type="function">
    <text evidence="2">Purine nucleoside enzyme that catalyzes the phosphorolysis of adenosine and inosine nucleosides, yielding D-ribose 1-phosphate and the respective free bases, adenine and hypoxanthine. Also catalyzes the phosphorolysis of S-methyl-5'-thioadenosine into adenine and S-methyl-5-thio-alpha-D-ribose 1-phosphate. Also has adenosine deaminase activity.</text>
</comment>
<evidence type="ECO:0000256" key="7">
    <source>
        <dbReference type="ARBA" id="ARBA00022833"/>
    </source>
</evidence>
<keyword evidence="7" id="KW-0862">Zinc</keyword>
<gene>
    <name evidence="12" type="ORF">SAMN04487968_103186</name>
</gene>
<evidence type="ECO:0000256" key="2">
    <source>
        <dbReference type="ARBA" id="ARBA00003215"/>
    </source>
</evidence>
<dbReference type="EMBL" id="FOLB01000003">
    <property type="protein sequence ID" value="SFC04544.1"/>
    <property type="molecule type" value="Genomic_DNA"/>
</dbReference>
<evidence type="ECO:0000256" key="4">
    <source>
        <dbReference type="ARBA" id="ARBA00022679"/>
    </source>
</evidence>
<evidence type="ECO:0000256" key="6">
    <source>
        <dbReference type="ARBA" id="ARBA00022801"/>
    </source>
</evidence>
<keyword evidence="4" id="KW-0808">Transferase</keyword>
<dbReference type="Gene3D" id="3.60.140.10">
    <property type="entry name" value="CNF1/YfiH-like putative cysteine hydrolases"/>
    <property type="match status" value="1"/>
</dbReference>
<evidence type="ECO:0000256" key="5">
    <source>
        <dbReference type="ARBA" id="ARBA00022723"/>
    </source>
</evidence>
<accession>A0A1I1FYV2</accession>
<evidence type="ECO:0000256" key="11">
    <source>
        <dbReference type="ARBA" id="ARBA00049893"/>
    </source>
</evidence>
<reference evidence="12 13" key="1">
    <citation type="submission" date="2016-10" db="EMBL/GenBank/DDBJ databases">
        <authorList>
            <person name="de Groot N.N."/>
        </authorList>
    </citation>
    <scope>NUCLEOTIDE SEQUENCE [LARGE SCALE GENOMIC DNA]</scope>
    <source>
        <strain evidence="12 13">CGMCC 1.7056</strain>
    </source>
</reference>
<dbReference type="InterPro" id="IPR003730">
    <property type="entry name" value="Cu_polyphenol_OxRdtase"/>
</dbReference>
<dbReference type="RefSeq" id="WP_091121225.1">
    <property type="nucleotide sequence ID" value="NZ_FOLB01000003.1"/>
</dbReference>
<dbReference type="SUPFAM" id="SSF64438">
    <property type="entry name" value="CNF1/YfiH-like putative cysteine hydrolases"/>
    <property type="match status" value="1"/>
</dbReference>
<dbReference type="OrthoDB" id="4279at2"/>
<dbReference type="InterPro" id="IPR038371">
    <property type="entry name" value="Cu_polyphenol_OxRdtase_sf"/>
</dbReference>
<protein>
    <recommendedName>
        <fullName evidence="14">Purine nucleoside phosphorylase</fullName>
    </recommendedName>
</protein>
<dbReference type="Pfam" id="PF02578">
    <property type="entry name" value="Cu-oxidase_4"/>
    <property type="match status" value="1"/>
</dbReference>